<gene>
    <name evidence="3" type="ORF">GCM10007170_18510</name>
</gene>
<dbReference type="Pfam" id="PF05305">
    <property type="entry name" value="DUF732"/>
    <property type="match status" value="1"/>
</dbReference>
<feature type="domain" description="DUF732" evidence="2">
    <location>
        <begin position="79"/>
        <end position="135"/>
    </location>
</feature>
<sequence length="142" mass="14475">MNKALALLALPALLLTGCSAAQTAATPQTSTASAASPSVSATPAAAAVAATKAPSREDQVKEIYLNAIYKSEPALRNTGVDNDLVDIGQGFCKMYDGGAMGSDINSFILKAGGVAYTVKQLVAVHGAAVGAYCPQHMDKMDK</sequence>
<keyword evidence="4" id="KW-1185">Reference proteome</keyword>
<evidence type="ECO:0000256" key="1">
    <source>
        <dbReference type="SAM" id="SignalP"/>
    </source>
</evidence>
<feature type="signal peptide" evidence="1">
    <location>
        <begin position="1"/>
        <end position="20"/>
    </location>
</feature>
<organism evidence="3 4">
    <name type="scientific">Arthrobacter liuii</name>
    <dbReference type="NCBI Taxonomy" id="1476996"/>
    <lineage>
        <taxon>Bacteria</taxon>
        <taxon>Bacillati</taxon>
        <taxon>Actinomycetota</taxon>
        <taxon>Actinomycetes</taxon>
        <taxon>Micrococcales</taxon>
        <taxon>Micrococcaceae</taxon>
        <taxon>Arthrobacter</taxon>
    </lineage>
</organism>
<accession>A0ABQ2AP66</accession>
<protein>
    <recommendedName>
        <fullName evidence="2">DUF732 domain-containing protein</fullName>
    </recommendedName>
</protein>
<name>A0ABQ2AP66_9MICC</name>
<dbReference type="PROSITE" id="PS51257">
    <property type="entry name" value="PROKAR_LIPOPROTEIN"/>
    <property type="match status" value="1"/>
</dbReference>
<dbReference type="InterPro" id="IPR007969">
    <property type="entry name" value="DUF732"/>
</dbReference>
<comment type="caution">
    <text evidence="3">The sequence shown here is derived from an EMBL/GenBank/DDBJ whole genome shotgun (WGS) entry which is preliminary data.</text>
</comment>
<reference evidence="4" key="1">
    <citation type="journal article" date="2019" name="Int. J. Syst. Evol. Microbiol.">
        <title>The Global Catalogue of Microorganisms (GCM) 10K type strain sequencing project: providing services to taxonomists for standard genome sequencing and annotation.</title>
        <authorList>
            <consortium name="The Broad Institute Genomics Platform"/>
            <consortium name="The Broad Institute Genome Sequencing Center for Infectious Disease"/>
            <person name="Wu L."/>
            <person name="Ma J."/>
        </authorList>
    </citation>
    <scope>NUCLEOTIDE SEQUENCE [LARGE SCALE GENOMIC DNA]</scope>
    <source>
        <strain evidence="4">CGMCC 1.12778</strain>
    </source>
</reference>
<keyword evidence="1" id="KW-0732">Signal</keyword>
<dbReference type="Proteomes" id="UP000643279">
    <property type="component" value="Unassembled WGS sequence"/>
</dbReference>
<evidence type="ECO:0000313" key="4">
    <source>
        <dbReference type="Proteomes" id="UP000643279"/>
    </source>
</evidence>
<dbReference type="EMBL" id="BMFW01000006">
    <property type="protein sequence ID" value="GGH94701.1"/>
    <property type="molecule type" value="Genomic_DNA"/>
</dbReference>
<feature type="chain" id="PRO_5046729253" description="DUF732 domain-containing protein" evidence="1">
    <location>
        <begin position="21"/>
        <end position="142"/>
    </location>
</feature>
<evidence type="ECO:0000259" key="2">
    <source>
        <dbReference type="Pfam" id="PF05305"/>
    </source>
</evidence>
<dbReference type="RefSeq" id="WP_188571323.1">
    <property type="nucleotide sequence ID" value="NZ_BMFW01000006.1"/>
</dbReference>
<evidence type="ECO:0000313" key="3">
    <source>
        <dbReference type="EMBL" id="GGH94701.1"/>
    </source>
</evidence>
<proteinExistence type="predicted"/>